<evidence type="ECO:0008006" key="4">
    <source>
        <dbReference type="Google" id="ProtNLM"/>
    </source>
</evidence>
<evidence type="ECO:0000313" key="3">
    <source>
        <dbReference type="Proteomes" id="UP000502608"/>
    </source>
</evidence>
<name>A0A6G9QQ19_9GAMM</name>
<protein>
    <recommendedName>
        <fullName evidence="4">Type IV secretion protein DotH</fullName>
    </recommendedName>
</protein>
<evidence type="ECO:0000256" key="1">
    <source>
        <dbReference type="SAM" id="SignalP"/>
    </source>
</evidence>
<gene>
    <name evidence="2" type="ORF">HBH39_18755</name>
</gene>
<dbReference type="Pfam" id="PF12293">
    <property type="entry name" value="T4BSS_DotH_IcmK"/>
    <property type="match status" value="1"/>
</dbReference>
<keyword evidence="3" id="KW-1185">Reference proteome</keyword>
<accession>A0A6G9QQ19</accession>
<feature type="signal peptide" evidence="1">
    <location>
        <begin position="1"/>
        <end position="21"/>
    </location>
</feature>
<dbReference type="EMBL" id="CP050315">
    <property type="protein sequence ID" value="QIR16518.1"/>
    <property type="molecule type" value="Genomic_DNA"/>
</dbReference>
<dbReference type="InterPro" id="IPR022073">
    <property type="entry name" value="T4BSS_DotH_IcmK"/>
</dbReference>
<dbReference type="RefSeq" id="WP_167680346.1">
    <property type="nucleotide sequence ID" value="NZ_CP050315.1"/>
</dbReference>
<dbReference type="AlphaFoldDB" id="A0A6G9QQ19"/>
<reference evidence="2 3" key="1">
    <citation type="submission" date="2020-03" db="EMBL/GenBank/DDBJ databases">
        <title>Complete genome sequence of Shewanella sp.</title>
        <authorList>
            <person name="Kim Y.-S."/>
            <person name="Kim S.-J."/>
            <person name="Jung H.-K."/>
            <person name="Kim K.-H."/>
        </authorList>
    </citation>
    <scope>NUCLEOTIDE SEQUENCE [LARGE SCALE GENOMIC DNA]</scope>
    <source>
        <strain evidence="2 3">PN3F2</strain>
        <plasmid evidence="2 3">pPN3F2_2</plasmid>
    </source>
</reference>
<sequence>MIMTITRLPIVMLLLTTVAMAETTSSSPTADIVLPTEVIVEPIPAAHGIVDNAVIPNQITQPTPAVQSVQVAPSSAPVQTNQNIVNSGNFPKAEFKESQDGIHEEAIMGLFAGMTPEQIRQVKLMSEMLLEAKSSQVTPLTPSQDVVVMNLSPGGQPPTIRTREGFNTVISFLDTLGKPWPIEWSLPGNSAYEEIDSQGDKPITHTIVLNAKAKYETTNYTVKLLGLDDPLMFILVNTIHGTTDFKITYKIPKIGPNTEYELTNSANGTAITSSTNSILDINIDELDQFFTNPPAKANVIPVSLPQIASVWYHNGFFIVKTRHELAEDYERITYGPNGWKVYAVRNIDYEMVVVTEDGMVQVALPAELVHNYSTMDSKS</sequence>
<dbReference type="Proteomes" id="UP000502608">
    <property type="component" value="Plasmid pPN3F2_2"/>
</dbReference>
<keyword evidence="1" id="KW-0732">Signal</keyword>
<geneLocation type="plasmid" evidence="2 3">
    <name>pPN3F2_2</name>
</geneLocation>
<keyword evidence="2" id="KW-0614">Plasmid</keyword>
<evidence type="ECO:0000313" key="2">
    <source>
        <dbReference type="EMBL" id="QIR16518.1"/>
    </source>
</evidence>
<organism evidence="2 3">
    <name type="scientific">Shewanella aestuarii</name>
    <dbReference type="NCBI Taxonomy" id="1028752"/>
    <lineage>
        <taxon>Bacteria</taxon>
        <taxon>Pseudomonadati</taxon>
        <taxon>Pseudomonadota</taxon>
        <taxon>Gammaproteobacteria</taxon>
        <taxon>Alteromonadales</taxon>
        <taxon>Shewanellaceae</taxon>
        <taxon>Shewanella</taxon>
    </lineage>
</organism>
<feature type="chain" id="PRO_5026029377" description="Type IV secretion protein DotH" evidence="1">
    <location>
        <begin position="22"/>
        <end position="379"/>
    </location>
</feature>
<proteinExistence type="predicted"/>
<dbReference type="KEGG" id="saes:HBH39_18755"/>